<dbReference type="InterPro" id="IPR014016">
    <property type="entry name" value="UvrD-like_ATP-bd"/>
</dbReference>
<dbReference type="InterPro" id="IPR000212">
    <property type="entry name" value="DNA_helicase_UvrD/REP"/>
</dbReference>
<dbReference type="GO" id="GO:0016787">
    <property type="term" value="F:hydrolase activity"/>
    <property type="evidence" value="ECO:0007669"/>
    <property type="project" value="UniProtKB-UniRule"/>
</dbReference>
<accession>A0A5P2DSI8</accession>
<evidence type="ECO:0000256" key="5">
    <source>
        <dbReference type="PROSITE-ProRule" id="PRU00560"/>
    </source>
</evidence>
<protein>
    <recommendedName>
        <fullName evidence="6">UvrD-like helicase ATP-binding domain-containing protein</fullName>
    </recommendedName>
</protein>
<organism evidence="7 8">
    <name type="scientific">Streptomyces venezuelae</name>
    <dbReference type="NCBI Taxonomy" id="54571"/>
    <lineage>
        <taxon>Bacteria</taxon>
        <taxon>Bacillati</taxon>
        <taxon>Actinomycetota</taxon>
        <taxon>Actinomycetes</taxon>
        <taxon>Kitasatosporales</taxon>
        <taxon>Streptomycetaceae</taxon>
        <taxon>Streptomyces</taxon>
    </lineage>
</organism>
<dbReference type="InterPro" id="IPR027417">
    <property type="entry name" value="P-loop_NTPase"/>
</dbReference>
<feature type="domain" description="UvrD-like helicase ATP-binding" evidence="6">
    <location>
        <begin position="3"/>
        <end position="241"/>
    </location>
</feature>
<dbReference type="GO" id="GO:0000725">
    <property type="term" value="P:recombinational repair"/>
    <property type="evidence" value="ECO:0007669"/>
    <property type="project" value="TreeGrafter"/>
</dbReference>
<sequence length="552" mass="59761">MTYEAKGEQQAVVESTAPVLVVLGGAGTGKTTTAVAAARRHLEDADERLTLRRRAAHQAGRRTRLPAPERVLFLSFSRTAVAQIIDRSSDVIGPLASRLEVATFHSFAWRIINSFGPHHGYPQPLAVLSEAQRLVGGAGPGLTYSQLVPAAMELLALEKVRNHYSKRYGLIICDEFQDTDDQEWQFLQQIAPAARRILLGDTKQCIYAGFKQINAETRIAETMQMPGAVRIMLPPLSYRDPSGTLPAAAEAAMRRDFTHDAIRTAASAGRISVTDYASGHGHAEVIGLARRARKAGDTVSIFTHTNVATSSLSDALLADGLVHEQVGLTEAHGEALGAQLSLVKYALDLPDPGVLRALAVYVQATERKGNRVVPLAQQMLNPATNLPLRNALQRLARDLRASVGEGGQPDIARLSEVITSAYSTVGAARGQETWIQAARQTSIALRHAGQGSFDAAAVGQELFRVRDEALVGTWTARRAPIQVMNLHQTKGREADTTILLLGSNEFHGSEGEPYLTGSRLLYVVMTRARQKAHLVVPNLVHGLWQPLVAALR</sequence>
<dbReference type="GO" id="GO:0043138">
    <property type="term" value="F:3'-5' DNA helicase activity"/>
    <property type="evidence" value="ECO:0007669"/>
    <property type="project" value="TreeGrafter"/>
</dbReference>
<evidence type="ECO:0000256" key="4">
    <source>
        <dbReference type="ARBA" id="ARBA00022840"/>
    </source>
</evidence>
<dbReference type="GO" id="GO:0005524">
    <property type="term" value="F:ATP binding"/>
    <property type="evidence" value="ECO:0007669"/>
    <property type="project" value="UniProtKB-UniRule"/>
</dbReference>
<evidence type="ECO:0000259" key="6">
    <source>
        <dbReference type="PROSITE" id="PS51198"/>
    </source>
</evidence>
<dbReference type="RefSeq" id="WP_150260936.1">
    <property type="nucleotide sequence ID" value="NZ_CP029189.1"/>
</dbReference>
<dbReference type="PANTHER" id="PTHR11070:SF2">
    <property type="entry name" value="ATP-DEPENDENT DNA HELICASE SRS2"/>
    <property type="match status" value="1"/>
</dbReference>
<keyword evidence="3 5" id="KW-0347">Helicase</keyword>
<name>A0A5P2DSI8_STRVZ</name>
<keyword evidence="1 5" id="KW-0547">Nucleotide-binding</keyword>
<evidence type="ECO:0000313" key="8">
    <source>
        <dbReference type="Proteomes" id="UP000324101"/>
    </source>
</evidence>
<dbReference type="SUPFAM" id="SSF52540">
    <property type="entry name" value="P-loop containing nucleoside triphosphate hydrolases"/>
    <property type="match status" value="1"/>
</dbReference>
<keyword evidence="2 5" id="KW-0378">Hydrolase</keyword>
<dbReference type="AlphaFoldDB" id="A0A5P2DSI8"/>
<dbReference type="Pfam" id="PF13245">
    <property type="entry name" value="AAA_19"/>
    <property type="match status" value="1"/>
</dbReference>
<feature type="binding site" evidence="5">
    <location>
        <begin position="24"/>
        <end position="31"/>
    </location>
    <ligand>
        <name>ATP</name>
        <dbReference type="ChEBI" id="CHEBI:30616"/>
    </ligand>
</feature>
<evidence type="ECO:0000313" key="7">
    <source>
        <dbReference type="EMBL" id="QES58026.1"/>
    </source>
</evidence>
<dbReference type="GO" id="GO:0003677">
    <property type="term" value="F:DNA binding"/>
    <property type="evidence" value="ECO:0007669"/>
    <property type="project" value="InterPro"/>
</dbReference>
<keyword evidence="4 5" id="KW-0067">ATP-binding</keyword>
<proteinExistence type="predicted"/>
<dbReference type="OrthoDB" id="9810135at2"/>
<evidence type="ECO:0000256" key="2">
    <source>
        <dbReference type="ARBA" id="ARBA00022801"/>
    </source>
</evidence>
<dbReference type="Proteomes" id="UP000324101">
    <property type="component" value="Chromosome"/>
</dbReference>
<dbReference type="Gene3D" id="3.40.50.300">
    <property type="entry name" value="P-loop containing nucleotide triphosphate hydrolases"/>
    <property type="match status" value="2"/>
</dbReference>
<dbReference type="EMBL" id="CP029189">
    <property type="protein sequence ID" value="QES58026.1"/>
    <property type="molecule type" value="Genomic_DNA"/>
</dbReference>
<evidence type="ECO:0000256" key="1">
    <source>
        <dbReference type="ARBA" id="ARBA00022741"/>
    </source>
</evidence>
<evidence type="ECO:0000256" key="3">
    <source>
        <dbReference type="ARBA" id="ARBA00022806"/>
    </source>
</evidence>
<dbReference type="PROSITE" id="PS51198">
    <property type="entry name" value="UVRD_HELICASE_ATP_BIND"/>
    <property type="match status" value="1"/>
</dbReference>
<dbReference type="PANTHER" id="PTHR11070">
    <property type="entry name" value="UVRD / RECB / PCRA DNA HELICASE FAMILY MEMBER"/>
    <property type="match status" value="1"/>
</dbReference>
<reference evidence="7 8" key="1">
    <citation type="submission" date="2018-05" db="EMBL/GenBank/DDBJ databases">
        <title>Streptomyces venezuelae.</title>
        <authorList>
            <person name="Kim W."/>
            <person name="Lee N."/>
            <person name="Cho B.-K."/>
        </authorList>
    </citation>
    <scope>NUCLEOTIDE SEQUENCE [LARGE SCALE GENOMIC DNA]</scope>
    <source>
        <strain evidence="7 8">ATCC 21018</strain>
    </source>
</reference>
<gene>
    <name evidence="7" type="ORF">DEJ51_30970</name>
</gene>